<accession>A0ABZ1YWA6</accession>
<dbReference type="RefSeq" id="WP_329409744.1">
    <property type="nucleotide sequence ID" value="NZ_CP109441.1"/>
</dbReference>
<organism evidence="1 2">
    <name type="scientific">Nocardia vinacea</name>
    <dbReference type="NCBI Taxonomy" id="96468"/>
    <lineage>
        <taxon>Bacteria</taxon>
        <taxon>Bacillati</taxon>
        <taxon>Actinomycetota</taxon>
        <taxon>Actinomycetes</taxon>
        <taxon>Mycobacteriales</taxon>
        <taxon>Nocardiaceae</taxon>
        <taxon>Nocardia</taxon>
    </lineage>
</organism>
<keyword evidence="2" id="KW-1185">Reference proteome</keyword>
<dbReference type="PANTHER" id="PTHR19959">
    <property type="entry name" value="KINESIN LIGHT CHAIN"/>
    <property type="match status" value="1"/>
</dbReference>
<evidence type="ECO:0000313" key="1">
    <source>
        <dbReference type="EMBL" id="WUV46161.1"/>
    </source>
</evidence>
<reference evidence="1" key="1">
    <citation type="submission" date="2022-10" db="EMBL/GenBank/DDBJ databases">
        <title>The complete genomes of actinobacterial strains from the NBC collection.</title>
        <authorList>
            <person name="Joergensen T.S."/>
            <person name="Alvarez Arevalo M."/>
            <person name="Sterndorff E.B."/>
            <person name="Faurdal D."/>
            <person name="Vuksanovic O."/>
            <person name="Mourched A.-S."/>
            <person name="Charusanti P."/>
            <person name="Shaw S."/>
            <person name="Blin K."/>
            <person name="Weber T."/>
        </authorList>
    </citation>
    <scope>NUCLEOTIDE SEQUENCE</scope>
    <source>
        <strain evidence="1">NBC_01482</strain>
    </source>
</reference>
<dbReference type="Gene3D" id="1.25.40.10">
    <property type="entry name" value="Tetratricopeptide repeat domain"/>
    <property type="match status" value="6"/>
</dbReference>
<gene>
    <name evidence="1" type="ORF">OG563_45065</name>
</gene>
<sequence length="1410" mass="152256">METDGDLEIIADLVVALDRWHEDPLVSGAAATAIGAAMLTYIELEPLRRALVRAARQAWCADPDPFAAVERLRQLSRETNQDDYGLVGADLLAVAVEVCEEQVGANPAQWLPRLVELLTELVAHFDEPGALELEDYEEIPRRAAEAGRKLVAAATALVERTGARDVCSLAAAHMVAAATIARVDGPAVGADESARGVRLWEESLGTDGVAAVVGFHRAASEHIAMLERADRVGEARECERRVLARLRTVAAADDAATPLEQSNLAAVLFQRSLRVEAADVAARCLVAAERIVADGELPAVRPLAGLLLDRAEDLHRAGFRAQALRAWRLFIGVRARVHDGVGPDAPILGVAYRDVVARVEALGDQVAAVEFGDGVIREWTRLSEFDPWEHIAVLALELRCHADRLHRVGRVAEAADMGERAVACAETMSAIVPERGRVDLAGALNCASRMHLHADRAADADVRSRQAVELVGLLADTDPDRHAGALAEATHNRALTLDLLQDHEQALALSARAIEMYEQIAIRGDDEDRSALANALCSGAILLKKQNDFRGALHCASWAATVYRRLVERDRHAYSSDLAFALNSVASIHRWMGASDEAVAAAGAVLELCDPDDPGQDKTRATALHTIVLALRSVRRNREALTYSAQLLALRERMSQRRPVIGVVELAVAVGIHAETLSGLGELRAALDHALRARELLRELPDAELDRHRKHVASVLETLAMCLAGVGRHDTAIEISTAAVQHYDLLLERDALQHRHSAAICLANHARRLEWAGHLSAAIEVGVRGVAAMAELVELDARGYRPQLGLALVGQSSVLIHADRFDEALDCATRSAALFEEIAVEIPDVFAEDLAMALHNQSCALSRLGRVAEALPLQERAVRIVEDCAAIDRHPVLPLLARVTGTLVERLVNTGGSARAVAQSRDAVALWTELADSDSDLYLPDLASALDEHARLCGDNREWDESVRHSERAAIAYRTLAATEDRYRSDWASAVEHWAHGLYYVGDRASAIAEAERALSIWRAAADDDPGEYLPNLAACEVWVATHLVYLGECDSAAVHMERGVGHYRALLAEGQAELLLELAAAYEEYATSLCQAGYCPPAPAAMAEAVALIRDGAGNDRAAHRHRLAAALRTQTRILSDAGMRQAAVASAREALSLVADIDGDDAADHRDDLADYHDSLADALAEAGQYAEALDQNFRALTLWEELAVENASSAPDLAWSLWHRARWQAATGGVAAEVLAVSQRAVDSYERAHAEKSADTNMFAAALVDHARHLARAGRSAEALKCSARALCFWEALAQDERRVHGAGLAECLRGHAAVLAQAGRRDAAVECARRALRSTAEAAARTRLRYLPEMAECCRELAGLVCEHDPGEADALIERARSVAAEIAAAESVIGYRISDIGYREKCSDG</sequence>
<dbReference type="EMBL" id="CP109441">
    <property type="protein sequence ID" value="WUV46161.1"/>
    <property type="molecule type" value="Genomic_DNA"/>
</dbReference>
<protein>
    <submittedName>
        <fullName evidence="1">Tetratricopeptide repeat protein</fullName>
    </submittedName>
</protein>
<dbReference type="SUPFAM" id="SSF48452">
    <property type="entry name" value="TPR-like"/>
    <property type="match status" value="4"/>
</dbReference>
<proteinExistence type="predicted"/>
<evidence type="ECO:0000313" key="2">
    <source>
        <dbReference type="Proteomes" id="UP001432062"/>
    </source>
</evidence>
<dbReference type="InterPro" id="IPR019734">
    <property type="entry name" value="TPR_rpt"/>
</dbReference>
<dbReference type="InterPro" id="IPR011990">
    <property type="entry name" value="TPR-like_helical_dom_sf"/>
</dbReference>
<dbReference type="PANTHER" id="PTHR19959:SF119">
    <property type="entry name" value="FUNGAL LIPASE-LIKE DOMAIN-CONTAINING PROTEIN"/>
    <property type="match status" value="1"/>
</dbReference>
<name>A0ABZ1YWA6_9NOCA</name>
<dbReference type="Proteomes" id="UP001432062">
    <property type="component" value="Chromosome"/>
</dbReference>
<dbReference type="SMART" id="SM00028">
    <property type="entry name" value="TPR"/>
    <property type="match status" value="8"/>
</dbReference>